<keyword evidence="2" id="KW-1185">Reference proteome</keyword>
<dbReference type="Proteomes" id="UP000053820">
    <property type="component" value="Unassembled WGS sequence"/>
</dbReference>
<sequence>MYRLKDRAVQEEYRVFISKKLNAFWGEYMADPSGPSSDIARRQKKDSQENILILFRKLREGLSSSGRKDSFALEVYETSLYLSVIFDSPVQTTSILSHLVPDMYTSTTSRQPYRLVTVLVLLLHHLLVTYPAQRTYLEQIRQVTPNLLERPSAAYSWISTLARNLRTSNFVQFEQLSKPIAFERLLPPRSISDPKSTAPFPNLPQDVIYALVSRLRSKARDRAWMIVRNSYRELSSSEEMQSWLGRRLCFDNFGCETSIIRFDEWVEERCRDGHLRPKEGVEGRWMVCKAR</sequence>
<dbReference type="OrthoDB" id="2100128at2759"/>
<gene>
    <name evidence="1" type="ORF">HYDPIDRAFT_111715</name>
</gene>
<protein>
    <submittedName>
        <fullName evidence="1">Uncharacterized protein</fullName>
    </submittedName>
</protein>
<evidence type="ECO:0000313" key="1">
    <source>
        <dbReference type="EMBL" id="KIJ64404.1"/>
    </source>
</evidence>
<dbReference type="HOGENOM" id="CLU_042182_1_0_1"/>
<dbReference type="PANTHER" id="PTHR39398">
    <property type="entry name" value="YALI0F14311P"/>
    <property type="match status" value="1"/>
</dbReference>
<accession>A0A0C9VFS0</accession>
<reference evidence="1 2" key="1">
    <citation type="submission" date="2014-04" db="EMBL/GenBank/DDBJ databases">
        <title>Evolutionary Origins and Diversification of the Mycorrhizal Mutualists.</title>
        <authorList>
            <consortium name="DOE Joint Genome Institute"/>
            <consortium name="Mycorrhizal Genomics Consortium"/>
            <person name="Kohler A."/>
            <person name="Kuo A."/>
            <person name="Nagy L.G."/>
            <person name="Floudas D."/>
            <person name="Copeland A."/>
            <person name="Barry K.W."/>
            <person name="Cichocki N."/>
            <person name="Veneault-Fourrey C."/>
            <person name="LaButti K."/>
            <person name="Lindquist E.A."/>
            <person name="Lipzen A."/>
            <person name="Lundell T."/>
            <person name="Morin E."/>
            <person name="Murat C."/>
            <person name="Riley R."/>
            <person name="Ohm R."/>
            <person name="Sun H."/>
            <person name="Tunlid A."/>
            <person name="Henrissat B."/>
            <person name="Grigoriev I.V."/>
            <person name="Hibbett D.S."/>
            <person name="Martin F."/>
        </authorList>
    </citation>
    <scope>NUCLEOTIDE SEQUENCE [LARGE SCALE GENOMIC DNA]</scope>
    <source>
        <strain evidence="1 2">MD-312</strain>
    </source>
</reference>
<proteinExistence type="predicted"/>
<name>A0A0C9VFS0_9AGAM</name>
<dbReference type="AlphaFoldDB" id="A0A0C9VFS0"/>
<evidence type="ECO:0000313" key="2">
    <source>
        <dbReference type="Proteomes" id="UP000053820"/>
    </source>
</evidence>
<dbReference type="EMBL" id="KN839846">
    <property type="protein sequence ID" value="KIJ64404.1"/>
    <property type="molecule type" value="Genomic_DNA"/>
</dbReference>
<feature type="non-terminal residue" evidence="1">
    <location>
        <position position="291"/>
    </location>
</feature>
<dbReference type="PANTHER" id="PTHR39398:SF1">
    <property type="entry name" value="CSN8_PSMD8_EIF3K DOMAIN-CONTAINING PROTEIN"/>
    <property type="match status" value="1"/>
</dbReference>
<feature type="non-terminal residue" evidence="1">
    <location>
        <position position="1"/>
    </location>
</feature>
<organism evidence="1 2">
    <name type="scientific">Hydnomerulius pinastri MD-312</name>
    <dbReference type="NCBI Taxonomy" id="994086"/>
    <lineage>
        <taxon>Eukaryota</taxon>
        <taxon>Fungi</taxon>
        <taxon>Dikarya</taxon>
        <taxon>Basidiomycota</taxon>
        <taxon>Agaricomycotina</taxon>
        <taxon>Agaricomycetes</taxon>
        <taxon>Agaricomycetidae</taxon>
        <taxon>Boletales</taxon>
        <taxon>Boletales incertae sedis</taxon>
        <taxon>Leucogyrophana</taxon>
    </lineage>
</organism>